<accession>A0A0P0XK21</accession>
<evidence type="ECO:0000313" key="1">
    <source>
        <dbReference type="EMBL" id="BAT06913.1"/>
    </source>
</evidence>
<reference evidence="1 2" key="3">
    <citation type="journal article" date="2013" name="Rice">
        <title>Improvement of the Oryza sativa Nipponbare reference genome using next generation sequence and optical map data.</title>
        <authorList>
            <person name="Kawahara Y."/>
            <person name="de la Bastide M."/>
            <person name="Hamilton J.P."/>
            <person name="Kanamori H."/>
            <person name="McCombie W.R."/>
            <person name="Ouyang S."/>
            <person name="Schwartz D.C."/>
            <person name="Tanaka T."/>
            <person name="Wu J."/>
            <person name="Zhou S."/>
            <person name="Childs K.L."/>
            <person name="Davidson R.M."/>
            <person name="Lin H."/>
            <person name="Quesada-Ocampo L."/>
            <person name="Vaillancourt B."/>
            <person name="Sakai H."/>
            <person name="Lee S.S."/>
            <person name="Kim J."/>
            <person name="Numa H."/>
            <person name="Itoh T."/>
            <person name="Buell C.R."/>
            <person name="Matsumoto T."/>
        </authorList>
    </citation>
    <scope>NUCLEOTIDE SEQUENCE [LARGE SCALE GENOMIC DNA]</scope>
    <source>
        <strain evidence="2">cv. Nipponbare</strain>
    </source>
</reference>
<gene>
    <name evidence="1" type="ordered locus">Os09g0127400</name>
    <name evidence="1" type="ORF">OSNPB_090127400</name>
</gene>
<protein>
    <submittedName>
        <fullName evidence="1">Os09g0127400 protein</fullName>
    </submittedName>
</protein>
<proteinExistence type="predicted"/>
<reference evidence="1 2" key="2">
    <citation type="journal article" date="2013" name="Plant Cell Physiol.">
        <title>Rice Annotation Project Database (RAP-DB): an integrative and interactive database for rice genomics.</title>
        <authorList>
            <person name="Sakai H."/>
            <person name="Lee S.S."/>
            <person name="Tanaka T."/>
            <person name="Numa H."/>
            <person name="Kim J."/>
            <person name="Kawahara Y."/>
            <person name="Wakimoto H."/>
            <person name="Yang C.C."/>
            <person name="Iwamoto M."/>
            <person name="Abe T."/>
            <person name="Yamada Y."/>
            <person name="Muto A."/>
            <person name="Inokuchi H."/>
            <person name="Ikemura T."/>
            <person name="Matsumoto T."/>
            <person name="Sasaki T."/>
            <person name="Itoh T."/>
        </authorList>
    </citation>
    <scope>NUCLEOTIDE SEQUENCE [LARGE SCALE GENOMIC DNA]</scope>
    <source>
        <strain evidence="2">cv. Nipponbare</strain>
    </source>
</reference>
<dbReference type="EMBL" id="AP014965">
    <property type="protein sequence ID" value="BAT06913.1"/>
    <property type="molecule type" value="Genomic_DNA"/>
</dbReference>
<dbReference type="Proteomes" id="UP000059680">
    <property type="component" value="Chromosome 9"/>
</dbReference>
<organism evidence="1 2">
    <name type="scientific">Oryza sativa subsp. japonica</name>
    <name type="common">Rice</name>
    <dbReference type="NCBI Taxonomy" id="39947"/>
    <lineage>
        <taxon>Eukaryota</taxon>
        <taxon>Viridiplantae</taxon>
        <taxon>Streptophyta</taxon>
        <taxon>Embryophyta</taxon>
        <taxon>Tracheophyta</taxon>
        <taxon>Spermatophyta</taxon>
        <taxon>Magnoliopsida</taxon>
        <taxon>Liliopsida</taxon>
        <taxon>Poales</taxon>
        <taxon>Poaceae</taxon>
        <taxon>BOP clade</taxon>
        <taxon>Oryzoideae</taxon>
        <taxon>Oryzeae</taxon>
        <taxon>Oryzinae</taxon>
        <taxon>Oryza</taxon>
        <taxon>Oryza sativa</taxon>
    </lineage>
</organism>
<name>A0A0P0XK21_ORYSJ</name>
<sequence length="120" mass="14435">MRPMVERELDEAKPCVGARGGWWRVRILTEDGTGGGSRADLDNMEPMRTTRRWIFLRHHWNRSHLAECHHSYYLLRRRRDCCRSLCDRHYHLLHRPRRRTTTHCRLALENLPASPSYMND</sequence>
<dbReference type="PaxDb" id="39947-A0A0P0XK21"/>
<keyword evidence="2" id="KW-1185">Reference proteome</keyword>
<dbReference type="AlphaFoldDB" id="A0A0P0XK21"/>
<reference evidence="2" key="1">
    <citation type="journal article" date="2005" name="Nature">
        <title>The map-based sequence of the rice genome.</title>
        <authorList>
            <consortium name="International rice genome sequencing project (IRGSP)"/>
            <person name="Matsumoto T."/>
            <person name="Wu J."/>
            <person name="Kanamori H."/>
            <person name="Katayose Y."/>
            <person name="Fujisawa M."/>
            <person name="Namiki N."/>
            <person name="Mizuno H."/>
            <person name="Yamamoto K."/>
            <person name="Antonio B.A."/>
            <person name="Baba T."/>
            <person name="Sakata K."/>
            <person name="Nagamura Y."/>
            <person name="Aoki H."/>
            <person name="Arikawa K."/>
            <person name="Arita K."/>
            <person name="Bito T."/>
            <person name="Chiden Y."/>
            <person name="Fujitsuka N."/>
            <person name="Fukunaka R."/>
            <person name="Hamada M."/>
            <person name="Harada C."/>
            <person name="Hayashi A."/>
            <person name="Hijishita S."/>
            <person name="Honda M."/>
            <person name="Hosokawa S."/>
            <person name="Ichikawa Y."/>
            <person name="Idonuma A."/>
            <person name="Iijima M."/>
            <person name="Ikeda M."/>
            <person name="Ikeno M."/>
            <person name="Ito K."/>
            <person name="Ito S."/>
            <person name="Ito T."/>
            <person name="Ito Y."/>
            <person name="Ito Y."/>
            <person name="Iwabuchi A."/>
            <person name="Kamiya K."/>
            <person name="Karasawa W."/>
            <person name="Kurita K."/>
            <person name="Katagiri S."/>
            <person name="Kikuta A."/>
            <person name="Kobayashi H."/>
            <person name="Kobayashi N."/>
            <person name="Machita K."/>
            <person name="Maehara T."/>
            <person name="Masukawa M."/>
            <person name="Mizubayashi T."/>
            <person name="Mukai Y."/>
            <person name="Nagasaki H."/>
            <person name="Nagata Y."/>
            <person name="Naito S."/>
            <person name="Nakashima M."/>
            <person name="Nakama Y."/>
            <person name="Nakamichi Y."/>
            <person name="Nakamura M."/>
            <person name="Meguro A."/>
            <person name="Negishi M."/>
            <person name="Ohta I."/>
            <person name="Ohta T."/>
            <person name="Okamoto M."/>
            <person name="Ono N."/>
            <person name="Saji S."/>
            <person name="Sakaguchi M."/>
            <person name="Sakai K."/>
            <person name="Shibata M."/>
            <person name="Shimokawa T."/>
            <person name="Song J."/>
            <person name="Takazaki Y."/>
            <person name="Terasawa K."/>
            <person name="Tsugane M."/>
            <person name="Tsuji K."/>
            <person name="Ueda S."/>
            <person name="Waki K."/>
            <person name="Yamagata H."/>
            <person name="Yamamoto M."/>
            <person name="Yamamoto S."/>
            <person name="Yamane H."/>
            <person name="Yoshiki S."/>
            <person name="Yoshihara R."/>
            <person name="Yukawa K."/>
            <person name="Zhong H."/>
            <person name="Yano M."/>
            <person name="Yuan Q."/>
            <person name="Ouyang S."/>
            <person name="Liu J."/>
            <person name="Jones K.M."/>
            <person name="Gansberger K."/>
            <person name="Moffat K."/>
            <person name="Hill J."/>
            <person name="Bera J."/>
            <person name="Fadrosh D."/>
            <person name="Jin S."/>
            <person name="Johri S."/>
            <person name="Kim M."/>
            <person name="Overton L."/>
            <person name="Reardon M."/>
            <person name="Tsitrin T."/>
            <person name="Vuong H."/>
            <person name="Weaver B."/>
            <person name="Ciecko A."/>
            <person name="Tallon L."/>
            <person name="Jackson J."/>
            <person name="Pai G."/>
            <person name="Aken S.V."/>
            <person name="Utterback T."/>
            <person name="Reidmuller S."/>
            <person name="Feldblyum T."/>
            <person name="Hsiao J."/>
            <person name="Zismann V."/>
            <person name="Iobst S."/>
            <person name="de Vazeille A.R."/>
            <person name="Buell C.R."/>
            <person name="Ying K."/>
            <person name="Li Y."/>
            <person name="Lu T."/>
            <person name="Huang Y."/>
            <person name="Zhao Q."/>
            <person name="Feng Q."/>
            <person name="Zhang L."/>
            <person name="Zhu J."/>
            <person name="Weng Q."/>
            <person name="Mu J."/>
            <person name="Lu Y."/>
            <person name="Fan D."/>
            <person name="Liu Y."/>
            <person name="Guan J."/>
            <person name="Zhang Y."/>
            <person name="Yu S."/>
            <person name="Liu X."/>
            <person name="Zhang Y."/>
            <person name="Hong G."/>
            <person name="Han B."/>
            <person name="Choisne N."/>
            <person name="Demange N."/>
            <person name="Orjeda G."/>
            <person name="Samain S."/>
            <person name="Cattolico L."/>
            <person name="Pelletier E."/>
            <person name="Couloux A."/>
            <person name="Segurens B."/>
            <person name="Wincker P."/>
            <person name="D'Hont A."/>
            <person name="Scarpelli C."/>
            <person name="Weissenbach J."/>
            <person name="Salanoubat M."/>
            <person name="Quetier F."/>
            <person name="Yu Y."/>
            <person name="Kim H.R."/>
            <person name="Rambo T."/>
            <person name="Currie J."/>
            <person name="Collura K."/>
            <person name="Luo M."/>
            <person name="Yang T."/>
            <person name="Ammiraju J.S.S."/>
            <person name="Engler F."/>
            <person name="Soderlund C."/>
            <person name="Wing R.A."/>
            <person name="Palmer L.E."/>
            <person name="de la Bastide M."/>
            <person name="Spiegel L."/>
            <person name="Nascimento L."/>
            <person name="Zutavern T."/>
            <person name="O'Shaughnessy A."/>
            <person name="Dike S."/>
            <person name="Dedhia N."/>
            <person name="Preston R."/>
            <person name="Balija V."/>
            <person name="McCombie W.R."/>
            <person name="Chow T."/>
            <person name="Chen H."/>
            <person name="Chung M."/>
            <person name="Chen C."/>
            <person name="Shaw J."/>
            <person name="Wu H."/>
            <person name="Hsiao K."/>
            <person name="Chao Y."/>
            <person name="Chu M."/>
            <person name="Cheng C."/>
            <person name="Hour A."/>
            <person name="Lee P."/>
            <person name="Lin S."/>
            <person name="Lin Y."/>
            <person name="Liou J."/>
            <person name="Liu S."/>
            <person name="Hsing Y."/>
            <person name="Raghuvanshi S."/>
            <person name="Mohanty A."/>
            <person name="Bharti A.K."/>
            <person name="Gaur A."/>
            <person name="Gupta V."/>
            <person name="Kumar D."/>
            <person name="Ravi V."/>
            <person name="Vij S."/>
            <person name="Kapur A."/>
            <person name="Khurana P."/>
            <person name="Khurana P."/>
            <person name="Khurana J.P."/>
            <person name="Tyagi A.K."/>
            <person name="Gaikwad K."/>
            <person name="Singh A."/>
            <person name="Dalal V."/>
            <person name="Srivastava S."/>
            <person name="Dixit A."/>
            <person name="Pal A.K."/>
            <person name="Ghazi I.A."/>
            <person name="Yadav M."/>
            <person name="Pandit A."/>
            <person name="Bhargava A."/>
            <person name="Sureshbabu K."/>
            <person name="Batra K."/>
            <person name="Sharma T.R."/>
            <person name="Mohapatra T."/>
            <person name="Singh N.K."/>
            <person name="Messing J."/>
            <person name="Nelson A.B."/>
            <person name="Fuks G."/>
            <person name="Kavchok S."/>
            <person name="Keizer G."/>
            <person name="Linton E."/>
            <person name="Llaca V."/>
            <person name="Song R."/>
            <person name="Tanyolac B."/>
            <person name="Young S."/>
            <person name="Ho-Il K."/>
            <person name="Hahn J.H."/>
            <person name="Sangsakoo G."/>
            <person name="Vanavichit A."/>
            <person name="de Mattos Luiz.A.T."/>
            <person name="Zimmer P.D."/>
            <person name="Malone G."/>
            <person name="Dellagostin O."/>
            <person name="de Oliveira A.C."/>
            <person name="Bevan M."/>
            <person name="Bancroft I."/>
            <person name="Minx P."/>
            <person name="Cordum H."/>
            <person name="Wilson R."/>
            <person name="Cheng Z."/>
            <person name="Jin W."/>
            <person name="Jiang J."/>
            <person name="Leong S.A."/>
            <person name="Iwama H."/>
            <person name="Gojobori T."/>
            <person name="Itoh T."/>
            <person name="Niimura Y."/>
            <person name="Fujii Y."/>
            <person name="Habara T."/>
            <person name="Sakai H."/>
            <person name="Sato Y."/>
            <person name="Wilson G."/>
            <person name="Kumar K."/>
            <person name="McCouch S."/>
            <person name="Juretic N."/>
            <person name="Hoen D."/>
            <person name="Wright S."/>
            <person name="Bruskiewich R."/>
            <person name="Bureau T."/>
            <person name="Miyao A."/>
            <person name="Hirochika H."/>
            <person name="Nishikawa T."/>
            <person name="Kadowaki K."/>
            <person name="Sugiura M."/>
            <person name="Burr B."/>
            <person name="Sasaki T."/>
        </authorList>
    </citation>
    <scope>NUCLEOTIDE SEQUENCE [LARGE SCALE GENOMIC DNA]</scope>
    <source>
        <strain evidence="2">cv. Nipponbare</strain>
    </source>
</reference>
<dbReference type="InParanoid" id="A0A0P0XK21"/>
<evidence type="ECO:0000313" key="2">
    <source>
        <dbReference type="Proteomes" id="UP000059680"/>
    </source>
</evidence>